<accession>A0ABY7VBE6</accession>
<organism evidence="2 3">
    <name type="scientific">Thalassomonas haliotis</name>
    <dbReference type="NCBI Taxonomy" id="485448"/>
    <lineage>
        <taxon>Bacteria</taxon>
        <taxon>Pseudomonadati</taxon>
        <taxon>Pseudomonadota</taxon>
        <taxon>Gammaproteobacteria</taxon>
        <taxon>Alteromonadales</taxon>
        <taxon>Colwelliaceae</taxon>
        <taxon>Thalassomonas</taxon>
    </lineage>
</organism>
<evidence type="ECO:0000313" key="3">
    <source>
        <dbReference type="Proteomes" id="UP001215231"/>
    </source>
</evidence>
<proteinExistence type="predicted"/>
<feature type="region of interest" description="Disordered" evidence="1">
    <location>
        <begin position="1"/>
        <end position="37"/>
    </location>
</feature>
<dbReference type="RefSeq" id="WP_274050672.1">
    <property type="nucleotide sequence ID" value="NZ_CP059693.1"/>
</dbReference>
<dbReference type="Proteomes" id="UP001215231">
    <property type="component" value="Chromosome"/>
</dbReference>
<evidence type="ECO:0000313" key="2">
    <source>
        <dbReference type="EMBL" id="WDE10626.1"/>
    </source>
</evidence>
<protein>
    <recommendedName>
        <fullName evidence="4">DUF3144 domain-containing protein</fullName>
    </recommendedName>
</protein>
<sequence>MKTTEDNPAPGPAKEAKKPPKSTVESQAKGDTRTAEQKAISAEILTLTSEFNRFSSDCAFLCEAFAATASDQSNMDDYIVYGFNRYSLWIKEQVLDFDERIQKLQEHIREQHWQAPE</sequence>
<reference evidence="2 3" key="1">
    <citation type="journal article" date="2022" name="Mar. Drugs">
        <title>Bioassay-Guided Fractionation Leads to the Detection of Cholic Acid Generated by the Rare Thalassomonas sp.</title>
        <authorList>
            <person name="Pheiffer F."/>
            <person name="Schneider Y.K."/>
            <person name="Hansen E.H."/>
            <person name="Andersen J.H."/>
            <person name="Isaksson J."/>
            <person name="Busche T."/>
            <person name="R C."/>
            <person name="Kalinowski J."/>
            <person name="Zyl L.V."/>
            <person name="Trindade M."/>
        </authorList>
    </citation>
    <scope>NUCLEOTIDE SEQUENCE [LARGE SCALE GENOMIC DNA]</scope>
    <source>
        <strain evidence="2 3">A5K-61T</strain>
    </source>
</reference>
<dbReference type="EMBL" id="CP059693">
    <property type="protein sequence ID" value="WDE10626.1"/>
    <property type="molecule type" value="Genomic_DNA"/>
</dbReference>
<evidence type="ECO:0008006" key="4">
    <source>
        <dbReference type="Google" id="ProtNLM"/>
    </source>
</evidence>
<gene>
    <name evidence="2" type="ORF">H3N35_20555</name>
</gene>
<evidence type="ECO:0000256" key="1">
    <source>
        <dbReference type="SAM" id="MobiDB-lite"/>
    </source>
</evidence>
<keyword evidence="3" id="KW-1185">Reference proteome</keyword>
<name>A0ABY7VBE6_9GAMM</name>